<dbReference type="AlphaFoldDB" id="A0A9W9TX91"/>
<sequence>MRSSSQCSGGIPCNHCVKKGTTCVIDEEGDQRRKQGLKRKVDTLQEKGKLLDRLVSVLQEADKRSAAQILNLIRSHASLDEIKAFMDDIMRQPKLEKTPELVDACSGVERWHESHKRTMLARPDPRHLSDIVLFNVPAAPWTSVTSDDGFVSHLISLWFTWVHPFCNFLDRDLFIRDMQSGNLESRFCSPFLVNAILADACAYSEYPEAYAVSSHLWSRGLHFYKEAKRLLDEATGKVSVAFLQGLGVLYVVTCMVGKDRNGWVYLHQMANGVDELAQKHKLPGRNADEETRRDARAVESMIWGLFNLASMTAVAFQKGSPVKVPHMPRYLSQRDPHRDKWSNYPIKAENTESHTQCLFDAFCDLSLITHDLSWSVLDGKRQTLTTDLVGMIENAYKRLRGWYEGLPSCLETESATPHVLSFHLMYQTIIQTLFGLMRNLPAKEDSDDRSEVESEIEDESEPDWKTRARQRAQQICLEAARESGRLADLNRDLWGSNNVPPVNVHWVTVAMFTLLSELDEKENSDAFVSLCVAAKSNANLWALGKGTLRLVQVTAKQMEVTLPPETDALFIDFETRFWSAEDRKVFNSQYPNYGLTMKRAERDEIELDAFLAKFDDLYVTEVAENESTRELLHSPGSSAAGDEIQGASSVER</sequence>
<proteinExistence type="predicted"/>
<reference evidence="7" key="2">
    <citation type="journal article" date="2023" name="IMA Fungus">
        <title>Comparative genomic study of the Penicillium genus elucidates a diverse pangenome and 15 lateral gene transfer events.</title>
        <authorList>
            <person name="Petersen C."/>
            <person name="Sorensen T."/>
            <person name="Nielsen M.R."/>
            <person name="Sondergaard T.E."/>
            <person name="Sorensen J.L."/>
            <person name="Fitzpatrick D.A."/>
            <person name="Frisvad J.C."/>
            <person name="Nielsen K.L."/>
        </authorList>
    </citation>
    <scope>NUCLEOTIDE SEQUENCE</scope>
    <source>
        <strain evidence="7">IBT 19713</strain>
    </source>
</reference>
<accession>A0A9W9TX91</accession>
<keyword evidence="4" id="KW-0539">Nucleus</keyword>
<feature type="domain" description="Xylanolytic transcriptional activator regulatory" evidence="6">
    <location>
        <begin position="155"/>
        <end position="318"/>
    </location>
</feature>
<keyword evidence="1" id="KW-0805">Transcription regulation</keyword>
<keyword evidence="8" id="KW-1185">Reference proteome</keyword>
<dbReference type="Pfam" id="PF04082">
    <property type="entry name" value="Fungal_trans"/>
    <property type="match status" value="1"/>
</dbReference>
<dbReference type="GO" id="GO:0008270">
    <property type="term" value="F:zinc ion binding"/>
    <property type="evidence" value="ECO:0007669"/>
    <property type="project" value="InterPro"/>
</dbReference>
<dbReference type="Gene3D" id="4.10.240.10">
    <property type="entry name" value="Zn(2)-C6 fungal-type DNA-binding domain"/>
    <property type="match status" value="1"/>
</dbReference>
<dbReference type="GO" id="GO:0006351">
    <property type="term" value="P:DNA-templated transcription"/>
    <property type="evidence" value="ECO:0007669"/>
    <property type="project" value="InterPro"/>
</dbReference>
<dbReference type="OrthoDB" id="2593732at2759"/>
<evidence type="ECO:0000256" key="1">
    <source>
        <dbReference type="ARBA" id="ARBA00023015"/>
    </source>
</evidence>
<dbReference type="CDD" id="cd12148">
    <property type="entry name" value="fungal_TF_MHR"/>
    <property type="match status" value="1"/>
</dbReference>
<keyword evidence="2" id="KW-0238">DNA-binding</keyword>
<dbReference type="PANTHER" id="PTHR47256:SF1">
    <property type="entry name" value="ZN(II)2CYS6 TRANSCRIPTION FACTOR (EUROFUNG)"/>
    <property type="match status" value="1"/>
</dbReference>
<evidence type="ECO:0000313" key="8">
    <source>
        <dbReference type="Proteomes" id="UP001150941"/>
    </source>
</evidence>
<comment type="caution">
    <text evidence="7">The sequence shown here is derived from an EMBL/GenBank/DDBJ whole genome shotgun (WGS) entry which is preliminary data.</text>
</comment>
<dbReference type="InterPro" id="IPR036864">
    <property type="entry name" value="Zn2-C6_fun-type_DNA-bd_sf"/>
</dbReference>
<dbReference type="InterPro" id="IPR007219">
    <property type="entry name" value="XnlR_reg_dom"/>
</dbReference>
<dbReference type="GeneID" id="83198729"/>
<evidence type="ECO:0000256" key="3">
    <source>
        <dbReference type="ARBA" id="ARBA00023163"/>
    </source>
</evidence>
<evidence type="ECO:0000313" key="7">
    <source>
        <dbReference type="EMBL" id="KAJ5247146.1"/>
    </source>
</evidence>
<protein>
    <recommendedName>
        <fullName evidence="6">Xylanolytic transcriptional activator regulatory domain-containing protein</fullName>
    </recommendedName>
</protein>
<keyword evidence="3" id="KW-0804">Transcription</keyword>
<dbReference type="GO" id="GO:0003677">
    <property type="term" value="F:DNA binding"/>
    <property type="evidence" value="ECO:0007669"/>
    <property type="project" value="UniProtKB-KW"/>
</dbReference>
<dbReference type="PANTHER" id="PTHR47256">
    <property type="entry name" value="ZN(II)2CYS6 TRANSCRIPTION FACTOR (EUROFUNG)-RELATED"/>
    <property type="match status" value="1"/>
</dbReference>
<evidence type="ECO:0000256" key="4">
    <source>
        <dbReference type="ARBA" id="ARBA00023242"/>
    </source>
</evidence>
<reference evidence="7" key="1">
    <citation type="submission" date="2022-11" db="EMBL/GenBank/DDBJ databases">
        <authorList>
            <person name="Petersen C."/>
        </authorList>
    </citation>
    <scope>NUCLEOTIDE SEQUENCE</scope>
    <source>
        <strain evidence="7">IBT 19713</strain>
    </source>
</reference>
<dbReference type="GO" id="GO:0000981">
    <property type="term" value="F:DNA-binding transcription factor activity, RNA polymerase II-specific"/>
    <property type="evidence" value="ECO:0007669"/>
    <property type="project" value="InterPro"/>
</dbReference>
<name>A0A9W9TX91_9EURO</name>
<dbReference type="RefSeq" id="XP_058334567.1">
    <property type="nucleotide sequence ID" value="XM_058471426.1"/>
</dbReference>
<evidence type="ECO:0000256" key="2">
    <source>
        <dbReference type="ARBA" id="ARBA00023125"/>
    </source>
</evidence>
<dbReference type="Proteomes" id="UP001150941">
    <property type="component" value="Unassembled WGS sequence"/>
</dbReference>
<feature type="region of interest" description="Disordered" evidence="5">
    <location>
        <begin position="444"/>
        <end position="467"/>
    </location>
</feature>
<dbReference type="EMBL" id="JAPQKS010000002">
    <property type="protein sequence ID" value="KAJ5247146.1"/>
    <property type="molecule type" value="Genomic_DNA"/>
</dbReference>
<gene>
    <name evidence="7" type="ORF">N7468_002129</name>
</gene>
<evidence type="ECO:0000259" key="6">
    <source>
        <dbReference type="Pfam" id="PF04082"/>
    </source>
</evidence>
<feature type="region of interest" description="Disordered" evidence="5">
    <location>
        <begin position="628"/>
        <end position="652"/>
    </location>
</feature>
<evidence type="ECO:0000256" key="5">
    <source>
        <dbReference type="SAM" id="MobiDB-lite"/>
    </source>
</evidence>
<organism evidence="7 8">
    <name type="scientific">Penicillium chermesinum</name>
    <dbReference type="NCBI Taxonomy" id="63820"/>
    <lineage>
        <taxon>Eukaryota</taxon>
        <taxon>Fungi</taxon>
        <taxon>Dikarya</taxon>
        <taxon>Ascomycota</taxon>
        <taxon>Pezizomycotina</taxon>
        <taxon>Eurotiomycetes</taxon>
        <taxon>Eurotiomycetidae</taxon>
        <taxon>Eurotiales</taxon>
        <taxon>Aspergillaceae</taxon>
        <taxon>Penicillium</taxon>
    </lineage>
</organism>
<dbReference type="InterPro" id="IPR053187">
    <property type="entry name" value="Notoamide_regulator"/>
</dbReference>